<dbReference type="InterPro" id="IPR031107">
    <property type="entry name" value="Small_HSP"/>
</dbReference>
<dbReference type="SUPFAM" id="SSF49764">
    <property type="entry name" value="HSP20-like chaperones"/>
    <property type="match status" value="1"/>
</dbReference>
<dbReference type="InterPro" id="IPR002068">
    <property type="entry name" value="A-crystallin/Hsp20_dom"/>
</dbReference>
<accession>A0A327QFZ9</accession>
<dbReference type="Pfam" id="PF00011">
    <property type="entry name" value="HSP20"/>
    <property type="match status" value="1"/>
</dbReference>
<evidence type="ECO:0000313" key="4">
    <source>
        <dbReference type="EMBL" id="RAJ02233.1"/>
    </source>
</evidence>
<evidence type="ECO:0000313" key="5">
    <source>
        <dbReference type="Proteomes" id="UP000249547"/>
    </source>
</evidence>
<dbReference type="InterPro" id="IPR008978">
    <property type="entry name" value="HSP20-like_chaperone"/>
</dbReference>
<sequence length="149" mass="16961">MTTVKFNQHPAKSFNGLLDEVFGHNGWNKLFKDEVAPHFFSTLPPVNITESKEGYVLDIVAPGFEKADFKINLDGKSLVVSVEKKETVKNENEKQVRREYNFQGFKRSFTLDENVDAEKINAKYENGVLKLTLPKKEKQQDAAKEIVVA</sequence>
<feature type="domain" description="SHSP" evidence="3">
    <location>
        <begin position="37"/>
        <end position="149"/>
    </location>
</feature>
<dbReference type="EMBL" id="QLLL01000006">
    <property type="protein sequence ID" value="RAJ02233.1"/>
    <property type="molecule type" value="Genomic_DNA"/>
</dbReference>
<dbReference type="Gene3D" id="2.60.40.790">
    <property type="match status" value="1"/>
</dbReference>
<dbReference type="PROSITE" id="PS01031">
    <property type="entry name" value="SHSP"/>
    <property type="match status" value="1"/>
</dbReference>
<proteinExistence type="inferred from homology"/>
<dbReference type="CDD" id="cd06464">
    <property type="entry name" value="ACD_sHsps-like"/>
    <property type="match status" value="1"/>
</dbReference>
<organism evidence="4 5">
    <name type="scientific">Chitinophaga skermanii</name>
    <dbReference type="NCBI Taxonomy" id="331697"/>
    <lineage>
        <taxon>Bacteria</taxon>
        <taxon>Pseudomonadati</taxon>
        <taxon>Bacteroidota</taxon>
        <taxon>Chitinophagia</taxon>
        <taxon>Chitinophagales</taxon>
        <taxon>Chitinophagaceae</taxon>
        <taxon>Chitinophaga</taxon>
    </lineage>
</organism>
<evidence type="ECO:0000256" key="2">
    <source>
        <dbReference type="RuleBase" id="RU003616"/>
    </source>
</evidence>
<keyword evidence="5" id="KW-1185">Reference proteome</keyword>
<gene>
    <name evidence="4" type="ORF">LX64_03242</name>
</gene>
<protein>
    <submittedName>
        <fullName evidence="4">HSP20 family protein</fullName>
    </submittedName>
</protein>
<evidence type="ECO:0000259" key="3">
    <source>
        <dbReference type="PROSITE" id="PS01031"/>
    </source>
</evidence>
<dbReference type="AlphaFoldDB" id="A0A327QFZ9"/>
<evidence type="ECO:0000256" key="1">
    <source>
        <dbReference type="PROSITE-ProRule" id="PRU00285"/>
    </source>
</evidence>
<dbReference type="PANTHER" id="PTHR11527">
    <property type="entry name" value="HEAT-SHOCK PROTEIN 20 FAMILY MEMBER"/>
    <property type="match status" value="1"/>
</dbReference>
<reference evidence="4 5" key="1">
    <citation type="submission" date="2018-06" db="EMBL/GenBank/DDBJ databases">
        <title>Genomic Encyclopedia of Archaeal and Bacterial Type Strains, Phase II (KMG-II): from individual species to whole genera.</title>
        <authorList>
            <person name="Goeker M."/>
        </authorList>
    </citation>
    <scope>NUCLEOTIDE SEQUENCE [LARGE SCALE GENOMIC DNA]</scope>
    <source>
        <strain evidence="4 5">DSM 23857</strain>
    </source>
</reference>
<dbReference type="Proteomes" id="UP000249547">
    <property type="component" value="Unassembled WGS sequence"/>
</dbReference>
<dbReference type="RefSeq" id="WP_111598682.1">
    <property type="nucleotide sequence ID" value="NZ_QLLL01000006.1"/>
</dbReference>
<dbReference type="OrthoDB" id="9814487at2"/>
<name>A0A327QFZ9_9BACT</name>
<comment type="caution">
    <text evidence="4">The sequence shown here is derived from an EMBL/GenBank/DDBJ whole genome shotgun (WGS) entry which is preliminary data.</text>
</comment>
<comment type="similarity">
    <text evidence="1 2">Belongs to the small heat shock protein (HSP20) family.</text>
</comment>